<dbReference type="Proteomes" id="UP000824890">
    <property type="component" value="Unassembled WGS sequence"/>
</dbReference>
<gene>
    <name evidence="2" type="ORF">HID58_045934</name>
</gene>
<feature type="non-terminal residue" evidence="2">
    <location>
        <position position="1"/>
    </location>
</feature>
<protein>
    <submittedName>
        <fullName evidence="2">Uncharacterized protein</fullName>
    </submittedName>
</protein>
<feature type="compositionally biased region" description="Acidic residues" evidence="1">
    <location>
        <begin position="1"/>
        <end position="12"/>
    </location>
</feature>
<evidence type="ECO:0000256" key="1">
    <source>
        <dbReference type="SAM" id="MobiDB-lite"/>
    </source>
</evidence>
<proteinExistence type="predicted"/>
<comment type="caution">
    <text evidence="2">The sequence shown here is derived from an EMBL/GenBank/DDBJ whole genome shotgun (WGS) entry which is preliminary data.</text>
</comment>
<name>A0ABQ8AV04_BRANA</name>
<keyword evidence="3" id="KW-1185">Reference proteome</keyword>
<dbReference type="EMBL" id="JAGKQM010000012">
    <property type="protein sequence ID" value="KAH0896366.1"/>
    <property type="molecule type" value="Genomic_DNA"/>
</dbReference>
<evidence type="ECO:0000313" key="2">
    <source>
        <dbReference type="EMBL" id="KAH0896366.1"/>
    </source>
</evidence>
<evidence type="ECO:0000313" key="3">
    <source>
        <dbReference type="Proteomes" id="UP000824890"/>
    </source>
</evidence>
<feature type="region of interest" description="Disordered" evidence="1">
    <location>
        <begin position="1"/>
        <end position="38"/>
    </location>
</feature>
<organism evidence="2 3">
    <name type="scientific">Brassica napus</name>
    <name type="common">Rape</name>
    <dbReference type="NCBI Taxonomy" id="3708"/>
    <lineage>
        <taxon>Eukaryota</taxon>
        <taxon>Viridiplantae</taxon>
        <taxon>Streptophyta</taxon>
        <taxon>Embryophyta</taxon>
        <taxon>Tracheophyta</taxon>
        <taxon>Spermatophyta</taxon>
        <taxon>Magnoliopsida</taxon>
        <taxon>eudicotyledons</taxon>
        <taxon>Gunneridae</taxon>
        <taxon>Pentapetalae</taxon>
        <taxon>rosids</taxon>
        <taxon>malvids</taxon>
        <taxon>Brassicales</taxon>
        <taxon>Brassicaceae</taxon>
        <taxon>Brassiceae</taxon>
        <taxon>Brassica</taxon>
    </lineage>
</organism>
<sequence>RDEEIVDGDGEDIGARDDVGTGELESGFGRITTSNPSPGRERLMGESRSVALKAVEETRTEKLLLIWIQSFDFYQRSDRWLNLYERWLSAMPDIQKLERSLFCLFNICPGTSSSSIKERLIHCIAINNYLKFTMQWEALALLLIGISVNQLCSLPEGSHVDVRQRNKCHGWTSGYGRLSFNAKPSLNAENWHLVIVVSGILLT</sequence>
<accession>A0ABQ8AV04</accession>
<reference evidence="2 3" key="1">
    <citation type="submission" date="2021-05" db="EMBL/GenBank/DDBJ databases">
        <title>Genome Assembly of Synthetic Allotetraploid Brassica napus Reveals Homoeologous Exchanges between Subgenomes.</title>
        <authorList>
            <person name="Davis J.T."/>
        </authorList>
    </citation>
    <scope>NUCLEOTIDE SEQUENCE [LARGE SCALE GENOMIC DNA]</scope>
    <source>
        <strain evidence="3">cv. Da-Ae</strain>
        <tissue evidence="2">Seedling</tissue>
    </source>
</reference>